<dbReference type="Proteomes" id="UP000663879">
    <property type="component" value="Unassembled WGS sequence"/>
</dbReference>
<accession>A0A813R4K4</accession>
<protein>
    <recommendedName>
        <fullName evidence="1">PiggyBac transposable element-derived protein domain-containing protein</fullName>
    </recommendedName>
</protein>
<evidence type="ECO:0000259" key="1">
    <source>
        <dbReference type="Pfam" id="PF13843"/>
    </source>
</evidence>
<organism evidence="2 3">
    <name type="scientific">Brachionus calyciflorus</name>
    <dbReference type="NCBI Taxonomy" id="104777"/>
    <lineage>
        <taxon>Eukaryota</taxon>
        <taxon>Metazoa</taxon>
        <taxon>Spiralia</taxon>
        <taxon>Gnathifera</taxon>
        <taxon>Rotifera</taxon>
        <taxon>Eurotatoria</taxon>
        <taxon>Monogononta</taxon>
        <taxon>Pseudotrocha</taxon>
        <taxon>Ploima</taxon>
        <taxon>Brachionidae</taxon>
        <taxon>Brachionus</taxon>
    </lineage>
</organism>
<dbReference type="AlphaFoldDB" id="A0A813R4K4"/>
<dbReference type="InterPro" id="IPR029526">
    <property type="entry name" value="PGBD"/>
</dbReference>
<comment type="caution">
    <text evidence="2">The sequence shown here is derived from an EMBL/GenBank/DDBJ whole genome shotgun (WGS) entry which is preliminary data.</text>
</comment>
<name>A0A813R4K4_9BILA</name>
<sequence>MWDKNFGVPIIAKLMSRNKFLLVMKYLRFDEKSTRRTRVVSDKFCMIRELWNKFIENSQACYRPNQHLTVDEQLLPSKNRCSFIQYMPNKPDKFGIKSWVMA</sequence>
<dbReference type="PANTHER" id="PTHR46599">
    <property type="entry name" value="PIGGYBAC TRANSPOSABLE ELEMENT-DERIVED PROTEIN 4"/>
    <property type="match status" value="1"/>
</dbReference>
<proteinExistence type="predicted"/>
<dbReference type="Pfam" id="PF13843">
    <property type="entry name" value="DDE_Tnp_1_7"/>
    <property type="match status" value="1"/>
</dbReference>
<keyword evidence="3" id="KW-1185">Reference proteome</keyword>
<dbReference type="PANTHER" id="PTHR46599:SF6">
    <property type="entry name" value="DUAL SPECIFICITY PHOSPHATASE 26"/>
    <property type="match status" value="1"/>
</dbReference>
<reference evidence="2" key="1">
    <citation type="submission" date="2021-02" db="EMBL/GenBank/DDBJ databases">
        <authorList>
            <person name="Nowell W R."/>
        </authorList>
    </citation>
    <scope>NUCLEOTIDE SEQUENCE</scope>
    <source>
        <strain evidence="2">Ploen Becks lab</strain>
    </source>
</reference>
<feature type="domain" description="PiggyBac transposable element-derived protein" evidence="1">
    <location>
        <begin position="2"/>
        <end position="101"/>
    </location>
</feature>
<dbReference type="OrthoDB" id="8123139at2759"/>
<gene>
    <name evidence="2" type="ORF">OXX778_LOCUS5249</name>
</gene>
<dbReference type="EMBL" id="CAJNOC010000560">
    <property type="protein sequence ID" value="CAF0776896.1"/>
    <property type="molecule type" value="Genomic_DNA"/>
</dbReference>
<evidence type="ECO:0000313" key="2">
    <source>
        <dbReference type="EMBL" id="CAF0776896.1"/>
    </source>
</evidence>
<evidence type="ECO:0000313" key="3">
    <source>
        <dbReference type="Proteomes" id="UP000663879"/>
    </source>
</evidence>